<evidence type="ECO:0000313" key="2">
    <source>
        <dbReference type="EMBL" id="ASP20751.1"/>
    </source>
</evidence>
<dbReference type="RefSeq" id="WP_254694899.1">
    <property type="nucleotide sequence ID" value="NZ_CP022540.1"/>
</dbReference>
<dbReference type="AlphaFoldDB" id="A0A222E468"/>
<feature type="signal peptide" evidence="1">
    <location>
        <begin position="1"/>
        <end position="29"/>
    </location>
</feature>
<proteinExistence type="predicted"/>
<dbReference type="Proteomes" id="UP000203589">
    <property type="component" value="Chromosome"/>
</dbReference>
<dbReference type="EMBL" id="CP022540">
    <property type="protein sequence ID" value="ASP20751.1"/>
    <property type="molecule type" value="Genomic_DNA"/>
</dbReference>
<dbReference type="KEGG" id="aht:ANTHELSMS3_02073"/>
<reference evidence="2 3" key="1">
    <citation type="submission" date="2017-07" db="EMBL/GenBank/DDBJ databases">
        <title>Genome Sequence of Antarctobacter heliothermus Strain SMS3 Isolated from a culture of the Diatom Skeletonema marinoi.</title>
        <authorList>
            <person name="Topel M."/>
            <person name="Pinder M.I.M."/>
            <person name="Johansson O.N."/>
            <person name="Kourtchenko O."/>
            <person name="Godhe A."/>
            <person name="Clarke A.K."/>
        </authorList>
    </citation>
    <scope>NUCLEOTIDE SEQUENCE [LARGE SCALE GENOMIC DNA]</scope>
    <source>
        <strain evidence="2 3">SMS3</strain>
    </source>
</reference>
<accession>A0A222E468</accession>
<evidence type="ECO:0000313" key="3">
    <source>
        <dbReference type="Proteomes" id="UP000203589"/>
    </source>
</evidence>
<name>A0A222E468_9RHOB</name>
<evidence type="ECO:0000256" key="1">
    <source>
        <dbReference type="SAM" id="SignalP"/>
    </source>
</evidence>
<dbReference type="PROSITE" id="PS51257">
    <property type="entry name" value="PROKAR_LIPOPROTEIN"/>
    <property type="match status" value="1"/>
</dbReference>
<protein>
    <recommendedName>
        <fullName evidence="4">Lipoprotein</fullName>
    </recommendedName>
</protein>
<feature type="chain" id="PRO_5013053024" description="Lipoprotein" evidence="1">
    <location>
        <begin position="30"/>
        <end position="70"/>
    </location>
</feature>
<organism evidence="2 3">
    <name type="scientific">Antarctobacter heliothermus</name>
    <dbReference type="NCBI Taxonomy" id="74033"/>
    <lineage>
        <taxon>Bacteria</taxon>
        <taxon>Pseudomonadati</taxon>
        <taxon>Pseudomonadota</taxon>
        <taxon>Alphaproteobacteria</taxon>
        <taxon>Rhodobacterales</taxon>
        <taxon>Roseobacteraceae</taxon>
        <taxon>Antarctobacter</taxon>
    </lineage>
</organism>
<evidence type="ECO:0008006" key="4">
    <source>
        <dbReference type="Google" id="ProtNLM"/>
    </source>
</evidence>
<gene>
    <name evidence="2" type="ORF">ANTHELSMS3_02073</name>
</gene>
<sequence>MKLMISHGLTATAAALSLSLLGGCSAERAFDNTVDASLFVGKTAVKATAGATKLAVKGTRSVVRGANDDL</sequence>
<keyword evidence="1" id="KW-0732">Signal</keyword>
<keyword evidence="3" id="KW-1185">Reference proteome</keyword>